<dbReference type="Proteomes" id="UP000789570">
    <property type="component" value="Unassembled WGS sequence"/>
</dbReference>
<evidence type="ECO:0000313" key="1">
    <source>
        <dbReference type="EMBL" id="CAG8661256.1"/>
    </source>
</evidence>
<dbReference type="OrthoDB" id="2378787at2759"/>
<keyword evidence="2" id="KW-1185">Reference proteome</keyword>
<dbReference type="EMBL" id="CAJVPQ010004958">
    <property type="protein sequence ID" value="CAG8661256.1"/>
    <property type="molecule type" value="Genomic_DNA"/>
</dbReference>
<name>A0A9N9E1I7_9GLOM</name>
<dbReference type="AlphaFoldDB" id="A0A9N9E1I7"/>
<protein>
    <submittedName>
        <fullName evidence="1">15338_t:CDS:1</fullName>
    </submittedName>
</protein>
<accession>A0A9N9E1I7</accession>
<reference evidence="1" key="1">
    <citation type="submission" date="2021-06" db="EMBL/GenBank/DDBJ databases">
        <authorList>
            <person name="Kallberg Y."/>
            <person name="Tangrot J."/>
            <person name="Rosling A."/>
        </authorList>
    </citation>
    <scope>NUCLEOTIDE SEQUENCE</scope>
    <source>
        <strain evidence="1">UK204</strain>
    </source>
</reference>
<sequence>MNFSLTGIVAITKDIQKITLHPTVELFKGHLESYVEKHSKGYIKDIGKHCWNSPNADIKIIEWKRNPWVAKAYTSLWKVDDTGLPMINTIIMKAIPKEDKEVCLKPLIIAFILANCNDDLKDDNRSNDYNGTIEEEISEENHYESEDAMLFE</sequence>
<comment type="caution">
    <text evidence="1">The sequence shown here is derived from an EMBL/GenBank/DDBJ whole genome shotgun (WGS) entry which is preliminary data.</text>
</comment>
<organism evidence="1 2">
    <name type="scientific">Funneliformis caledonium</name>
    <dbReference type="NCBI Taxonomy" id="1117310"/>
    <lineage>
        <taxon>Eukaryota</taxon>
        <taxon>Fungi</taxon>
        <taxon>Fungi incertae sedis</taxon>
        <taxon>Mucoromycota</taxon>
        <taxon>Glomeromycotina</taxon>
        <taxon>Glomeromycetes</taxon>
        <taxon>Glomerales</taxon>
        <taxon>Glomeraceae</taxon>
        <taxon>Funneliformis</taxon>
    </lineage>
</organism>
<proteinExistence type="predicted"/>
<evidence type="ECO:0000313" key="2">
    <source>
        <dbReference type="Proteomes" id="UP000789570"/>
    </source>
</evidence>
<gene>
    <name evidence="1" type="ORF">FCALED_LOCUS11555</name>
</gene>